<dbReference type="InterPro" id="IPR035919">
    <property type="entry name" value="EAL_sf"/>
</dbReference>
<reference evidence="7" key="1">
    <citation type="submission" date="2021-09" db="EMBL/GenBank/DDBJ databases">
        <title>Genome analysis of Fictibacillus sp. KIGAM418 isolated from marine sediment.</title>
        <authorList>
            <person name="Seo M.-J."/>
            <person name="Cho E.-S."/>
            <person name="Hwang C.Y."/>
        </authorList>
    </citation>
    <scope>NUCLEOTIDE SEQUENCE</scope>
    <source>
        <strain evidence="7">KIGAM418</strain>
    </source>
</reference>
<dbReference type="SUPFAM" id="SSF141868">
    <property type="entry name" value="EAL domain-like"/>
    <property type="match status" value="1"/>
</dbReference>
<keyword evidence="1" id="KW-0812">Transmembrane</keyword>
<dbReference type="SUPFAM" id="SSF55073">
    <property type="entry name" value="Nucleotide cyclase"/>
    <property type="match status" value="1"/>
</dbReference>
<dbReference type="InterPro" id="IPR029787">
    <property type="entry name" value="Nucleotide_cyclase"/>
</dbReference>
<keyword evidence="1" id="KW-1133">Transmembrane helix</keyword>
<dbReference type="PANTHER" id="PTHR44757">
    <property type="entry name" value="DIGUANYLATE CYCLASE DGCP"/>
    <property type="match status" value="1"/>
</dbReference>
<dbReference type="PROSITE" id="PS50887">
    <property type="entry name" value="GGDEF"/>
    <property type="match status" value="1"/>
</dbReference>
<dbReference type="GO" id="GO:0016020">
    <property type="term" value="C:membrane"/>
    <property type="evidence" value="ECO:0007669"/>
    <property type="project" value="UniProtKB-UniRule"/>
</dbReference>
<feature type="domain" description="EAL" evidence="4">
    <location>
        <begin position="553"/>
        <end position="806"/>
    </location>
</feature>
<dbReference type="Gene3D" id="3.30.70.270">
    <property type="match status" value="1"/>
</dbReference>
<feature type="domain" description="PAC" evidence="3">
    <location>
        <begin position="330"/>
        <end position="380"/>
    </location>
</feature>
<evidence type="ECO:0000256" key="1">
    <source>
        <dbReference type="PROSITE-ProRule" id="PRU00244"/>
    </source>
</evidence>
<dbReference type="InterPro" id="IPR000700">
    <property type="entry name" value="PAS-assoc_C"/>
</dbReference>
<dbReference type="SMART" id="SM00091">
    <property type="entry name" value="PAS"/>
    <property type="match status" value="1"/>
</dbReference>
<proteinExistence type="predicted"/>
<dbReference type="PANTHER" id="PTHR44757:SF2">
    <property type="entry name" value="BIOFILM ARCHITECTURE MAINTENANCE PROTEIN MBAA"/>
    <property type="match status" value="1"/>
</dbReference>
<dbReference type="InterPro" id="IPR000160">
    <property type="entry name" value="GGDEF_dom"/>
</dbReference>
<dbReference type="PROSITE" id="PS50112">
    <property type="entry name" value="PAS"/>
    <property type="match status" value="1"/>
</dbReference>
<dbReference type="Pfam" id="PF00563">
    <property type="entry name" value="EAL"/>
    <property type="match status" value="1"/>
</dbReference>
<dbReference type="InterPro" id="IPR043128">
    <property type="entry name" value="Rev_trsase/Diguanyl_cyclase"/>
</dbReference>
<evidence type="ECO:0000259" key="5">
    <source>
        <dbReference type="PROSITE" id="PS50887"/>
    </source>
</evidence>
<sequence>MNMITGYYQLPLVLLSIFIACAASYAALDLGIRIDKTKGRLRYLWLWGGAITMGMGIWSMHFIGMLAFHLAVPVTYHLPLVIVSIFPAILASGLAFWMVSRSSLKAFQVIFGALLMAAGIVSMHYIGMKAMIVQGGIIYNPWLWWLSAVIAFVTSLAALYLLFSIQQDSGKGKLWMRKTVSALIMGFAIAGMHYTGMSSASFTHHEHHLAVPGTSFNPVYLAYAIGIGMLFVLGLVFISLFIDQRFESQVLKSERKFRSVIESANDAIILASSEGIIISWNQGAQHIFGFEKSEVIGQNLQMIIPERFRTAHQQGMERYLETNKPYVIGKTVELEGRRKDGCEFPIELSLAAWTEENETYFSSIIRDITDRKKAEQKINQMVYRDSLTGLPNRLLLMDRMEKALEYAEMNQQMIGMMFIDLDRFKIINDTLGHVTGDQLLIETAKRLEGCTDKTDTVSRQGGDEFLVLLPNTASGEITQKAARILQAFSDPIVIDEQELYITPSIGISVYPSDGKDKETLIKNADTAMYRVKEDGKNHFQFYTPGMNEAQSRKIRLEIGLRRGLKNGEFTVYYQPQFNIHSDELVGVEALLRWEHPEFGNISPAEFIPLAEESGLIVPLGEWVLYEACRQNKAWQEAGYPFIRVAVNVSSRQFQQTSLVEAIRRTLEETGLDPQYLELELTESIIQDSKHAISMMNNLKAMGVHLSIDDFGTGYSSLSYLKLFPIDSLKIDRSFTSNIFADTKDMALVSTIIAMAHNLELKVIAEGVETQEQLQFLQQGLCNEAQGYLFSRPISPEEIAVIFDDKAAVLPQ</sequence>
<dbReference type="SMART" id="SM00086">
    <property type="entry name" value="PAC"/>
    <property type="match status" value="1"/>
</dbReference>
<evidence type="ECO:0000313" key="7">
    <source>
        <dbReference type="EMBL" id="MCK6258757.1"/>
    </source>
</evidence>
<dbReference type="SMART" id="SM00267">
    <property type="entry name" value="GGDEF"/>
    <property type="match status" value="1"/>
</dbReference>
<dbReference type="SUPFAM" id="SSF55785">
    <property type="entry name" value="PYP-like sensor domain (PAS domain)"/>
    <property type="match status" value="1"/>
</dbReference>
<dbReference type="Pfam" id="PF03707">
    <property type="entry name" value="MHYT"/>
    <property type="match status" value="2"/>
</dbReference>
<feature type="transmembrane region" description="Helical" evidence="1">
    <location>
        <begin position="220"/>
        <end position="242"/>
    </location>
</feature>
<dbReference type="RefSeq" id="WP_248253999.1">
    <property type="nucleotide sequence ID" value="NZ_JAIWJX010000002.1"/>
</dbReference>
<dbReference type="AlphaFoldDB" id="A0A9X1XDA1"/>
<dbReference type="NCBIfam" id="TIGR00254">
    <property type="entry name" value="GGDEF"/>
    <property type="match status" value="1"/>
</dbReference>
<accession>A0A9X1XDA1</accession>
<dbReference type="FunFam" id="3.20.20.450:FF:000001">
    <property type="entry name" value="Cyclic di-GMP phosphodiesterase yahA"/>
    <property type="match status" value="1"/>
</dbReference>
<comment type="caution">
    <text evidence="7">The sequence shown here is derived from an EMBL/GenBank/DDBJ whole genome shotgun (WGS) entry which is preliminary data.</text>
</comment>
<evidence type="ECO:0000313" key="8">
    <source>
        <dbReference type="Proteomes" id="UP001139011"/>
    </source>
</evidence>
<feature type="transmembrane region" description="Helical" evidence="1">
    <location>
        <begin position="106"/>
        <end position="127"/>
    </location>
</feature>
<dbReference type="InterPro" id="IPR001633">
    <property type="entry name" value="EAL_dom"/>
</dbReference>
<dbReference type="Pfam" id="PF00990">
    <property type="entry name" value="GGDEF"/>
    <property type="match status" value="1"/>
</dbReference>
<dbReference type="PROSITE" id="PS50883">
    <property type="entry name" value="EAL"/>
    <property type="match status" value="1"/>
</dbReference>
<dbReference type="Gene3D" id="3.30.450.20">
    <property type="entry name" value="PAS domain"/>
    <property type="match status" value="1"/>
</dbReference>
<dbReference type="InterPro" id="IPR000014">
    <property type="entry name" value="PAS"/>
</dbReference>
<feature type="domain" description="GGDEF" evidence="5">
    <location>
        <begin position="412"/>
        <end position="544"/>
    </location>
</feature>
<dbReference type="Gene3D" id="3.20.20.450">
    <property type="entry name" value="EAL domain"/>
    <property type="match status" value="1"/>
</dbReference>
<protein>
    <submittedName>
        <fullName evidence="7">EAL domain-containing protein</fullName>
    </submittedName>
</protein>
<keyword evidence="8" id="KW-1185">Reference proteome</keyword>
<feature type="domain" description="MHYT" evidence="6">
    <location>
        <begin position="8"/>
        <end position="203"/>
    </location>
</feature>
<dbReference type="InterPro" id="IPR035965">
    <property type="entry name" value="PAS-like_dom_sf"/>
</dbReference>
<evidence type="ECO:0000259" key="2">
    <source>
        <dbReference type="PROSITE" id="PS50112"/>
    </source>
</evidence>
<dbReference type="Pfam" id="PF13426">
    <property type="entry name" value="PAS_9"/>
    <property type="match status" value="1"/>
</dbReference>
<dbReference type="CDD" id="cd01948">
    <property type="entry name" value="EAL"/>
    <property type="match status" value="1"/>
</dbReference>
<evidence type="ECO:0000259" key="3">
    <source>
        <dbReference type="PROSITE" id="PS50113"/>
    </source>
</evidence>
<dbReference type="PROSITE" id="PS50924">
    <property type="entry name" value="MHYT"/>
    <property type="match status" value="1"/>
</dbReference>
<dbReference type="CDD" id="cd01949">
    <property type="entry name" value="GGDEF"/>
    <property type="match status" value="1"/>
</dbReference>
<dbReference type="PROSITE" id="PS50113">
    <property type="entry name" value="PAC"/>
    <property type="match status" value="1"/>
</dbReference>
<feature type="domain" description="PAS" evidence="2">
    <location>
        <begin position="253"/>
        <end position="323"/>
    </location>
</feature>
<organism evidence="7 8">
    <name type="scientific">Fictibacillus marinisediminis</name>
    <dbReference type="NCBI Taxonomy" id="2878389"/>
    <lineage>
        <taxon>Bacteria</taxon>
        <taxon>Bacillati</taxon>
        <taxon>Bacillota</taxon>
        <taxon>Bacilli</taxon>
        <taxon>Bacillales</taxon>
        <taxon>Fictibacillaceae</taxon>
        <taxon>Fictibacillus</taxon>
    </lineage>
</organism>
<feature type="transmembrane region" description="Helical" evidence="1">
    <location>
        <begin position="142"/>
        <end position="163"/>
    </location>
</feature>
<dbReference type="EMBL" id="JAIWJX010000002">
    <property type="protein sequence ID" value="MCK6258757.1"/>
    <property type="molecule type" value="Genomic_DNA"/>
</dbReference>
<keyword evidence="1" id="KW-0472">Membrane</keyword>
<dbReference type="InterPro" id="IPR052155">
    <property type="entry name" value="Biofilm_reg_signaling"/>
</dbReference>
<dbReference type="Proteomes" id="UP001139011">
    <property type="component" value="Unassembled WGS sequence"/>
</dbReference>
<dbReference type="FunFam" id="3.30.70.270:FF:000001">
    <property type="entry name" value="Diguanylate cyclase domain protein"/>
    <property type="match status" value="1"/>
</dbReference>
<feature type="transmembrane region" description="Helical" evidence="1">
    <location>
        <begin position="12"/>
        <end position="32"/>
    </location>
</feature>
<dbReference type="SMART" id="SM00052">
    <property type="entry name" value="EAL"/>
    <property type="match status" value="1"/>
</dbReference>
<feature type="transmembrane region" description="Helical" evidence="1">
    <location>
        <begin position="44"/>
        <end position="70"/>
    </location>
</feature>
<dbReference type="InterPro" id="IPR001610">
    <property type="entry name" value="PAC"/>
</dbReference>
<evidence type="ECO:0000259" key="6">
    <source>
        <dbReference type="PROSITE" id="PS50924"/>
    </source>
</evidence>
<gene>
    <name evidence="7" type="ORF">LCY76_19500</name>
</gene>
<evidence type="ECO:0000259" key="4">
    <source>
        <dbReference type="PROSITE" id="PS50883"/>
    </source>
</evidence>
<name>A0A9X1XDA1_9BACL</name>
<feature type="transmembrane region" description="Helical" evidence="1">
    <location>
        <begin position="76"/>
        <end position="99"/>
    </location>
</feature>
<dbReference type="InterPro" id="IPR005330">
    <property type="entry name" value="MHYT_dom"/>
</dbReference>
<dbReference type="NCBIfam" id="TIGR00229">
    <property type="entry name" value="sensory_box"/>
    <property type="match status" value="1"/>
</dbReference>
<dbReference type="CDD" id="cd00130">
    <property type="entry name" value="PAS"/>
    <property type="match status" value="1"/>
</dbReference>
<feature type="transmembrane region" description="Helical" evidence="1">
    <location>
        <begin position="175"/>
        <end position="194"/>
    </location>
</feature>